<dbReference type="Gene3D" id="3.40.50.1000">
    <property type="entry name" value="HAD superfamily/HAD-like"/>
    <property type="match status" value="1"/>
</dbReference>
<dbReference type="EMBL" id="NMVQ01000001">
    <property type="protein sequence ID" value="OYO25067.1"/>
    <property type="molecule type" value="Genomic_DNA"/>
</dbReference>
<dbReference type="InterPro" id="IPR050155">
    <property type="entry name" value="HAD-like_hydrolase_sf"/>
</dbReference>
<dbReference type="GO" id="GO:0006281">
    <property type="term" value="P:DNA repair"/>
    <property type="evidence" value="ECO:0007669"/>
    <property type="project" value="TreeGrafter"/>
</dbReference>
<keyword evidence="2" id="KW-1185">Reference proteome</keyword>
<dbReference type="Pfam" id="PF00702">
    <property type="entry name" value="Hydrolase"/>
    <property type="match status" value="1"/>
</dbReference>
<comment type="caution">
    <text evidence="1">The sequence shown here is derived from an EMBL/GenBank/DDBJ whole genome shotgun (WGS) entry which is preliminary data.</text>
</comment>
<dbReference type="SFLD" id="SFLDG01129">
    <property type="entry name" value="C1.5:_HAD__Beta-PGM__Phosphata"/>
    <property type="match status" value="1"/>
</dbReference>
<dbReference type="Gene3D" id="1.10.150.240">
    <property type="entry name" value="Putative phosphatase, domain 2"/>
    <property type="match status" value="1"/>
</dbReference>
<evidence type="ECO:0000313" key="2">
    <source>
        <dbReference type="Proteomes" id="UP000216311"/>
    </source>
</evidence>
<protein>
    <recommendedName>
        <fullName evidence="3">Phosphonatase-like hydrolase</fullName>
    </recommendedName>
</protein>
<dbReference type="InterPro" id="IPR023214">
    <property type="entry name" value="HAD_sf"/>
</dbReference>
<accession>A0A255HBT7</accession>
<dbReference type="GO" id="GO:0005829">
    <property type="term" value="C:cytosol"/>
    <property type="evidence" value="ECO:0007669"/>
    <property type="project" value="TreeGrafter"/>
</dbReference>
<dbReference type="SFLD" id="SFLDS00003">
    <property type="entry name" value="Haloacid_Dehalogenase"/>
    <property type="match status" value="1"/>
</dbReference>
<sequence>MPHSVCPALIAFDMAGTTIDEHDIVYTTLREVTTAAGASYDEDTFASWTGTEKRGAIAGLLGSDDEAEIDRVHTEFVGELSRRYATRPPVPCPGIEAAFERLRGLGVRLALTTGFDRPTTDQLLDALGWRTGADGQIDAVVCATEVERGRPAPDLIRAVMREVGVDDPADVWAVGDTAADLKAAAAAGAVGVGVLTGAGTRELLSAHPHRWILDTAAEVADLVEAIDRPDKPVARP</sequence>
<evidence type="ECO:0008006" key="3">
    <source>
        <dbReference type="Google" id="ProtNLM"/>
    </source>
</evidence>
<dbReference type="InterPro" id="IPR036412">
    <property type="entry name" value="HAD-like_sf"/>
</dbReference>
<dbReference type="PANTHER" id="PTHR43434:SF19">
    <property type="entry name" value="PHOSPHONOACETALDEHYDE HYDROLASE"/>
    <property type="match status" value="1"/>
</dbReference>
<evidence type="ECO:0000313" key="1">
    <source>
        <dbReference type="EMBL" id="OYO25067.1"/>
    </source>
</evidence>
<dbReference type="RefSeq" id="WP_094362274.1">
    <property type="nucleotide sequence ID" value="NZ_NMVQ01000001.1"/>
</dbReference>
<proteinExistence type="predicted"/>
<name>A0A255HBT7_9ACTN</name>
<dbReference type="InterPro" id="IPR023198">
    <property type="entry name" value="PGP-like_dom2"/>
</dbReference>
<dbReference type="AlphaFoldDB" id="A0A255HBT7"/>
<dbReference type="GO" id="GO:0008967">
    <property type="term" value="F:phosphoglycolate phosphatase activity"/>
    <property type="evidence" value="ECO:0007669"/>
    <property type="project" value="TreeGrafter"/>
</dbReference>
<reference evidence="1 2" key="1">
    <citation type="submission" date="2017-07" db="EMBL/GenBank/DDBJ databases">
        <title>Draft whole genome sequences of clinical Proprionibacteriaceae strains.</title>
        <authorList>
            <person name="Bernier A.-M."/>
            <person name="Bernard K."/>
            <person name="Domingo M.-C."/>
        </authorList>
    </citation>
    <scope>NUCLEOTIDE SEQUENCE [LARGE SCALE GENOMIC DNA]</scope>
    <source>
        <strain evidence="1 2">NML 130396</strain>
    </source>
</reference>
<dbReference type="SUPFAM" id="SSF56784">
    <property type="entry name" value="HAD-like"/>
    <property type="match status" value="1"/>
</dbReference>
<dbReference type="OrthoDB" id="5504491at2"/>
<dbReference type="PANTHER" id="PTHR43434">
    <property type="entry name" value="PHOSPHOGLYCOLATE PHOSPHATASE"/>
    <property type="match status" value="1"/>
</dbReference>
<gene>
    <name evidence="1" type="ORF">CGZ93_00965</name>
</gene>
<dbReference type="Proteomes" id="UP000216311">
    <property type="component" value="Unassembled WGS sequence"/>
</dbReference>
<organism evidence="1 2">
    <name type="scientific">Enemella dayhoffiae</name>
    <dbReference type="NCBI Taxonomy" id="2016507"/>
    <lineage>
        <taxon>Bacteria</taxon>
        <taxon>Bacillati</taxon>
        <taxon>Actinomycetota</taxon>
        <taxon>Actinomycetes</taxon>
        <taxon>Propionibacteriales</taxon>
        <taxon>Propionibacteriaceae</taxon>
        <taxon>Enemella</taxon>
    </lineage>
</organism>